<dbReference type="GO" id="GO:0016887">
    <property type="term" value="F:ATP hydrolysis activity"/>
    <property type="evidence" value="ECO:0007669"/>
    <property type="project" value="InterPro"/>
</dbReference>
<dbReference type="InterPro" id="IPR006321">
    <property type="entry name" value="PilT/PilU"/>
</dbReference>
<dbReference type="SUPFAM" id="SSF52540">
    <property type="entry name" value="P-loop containing nucleoside triphosphate hydrolases"/>
    <property type="match status" value="1"/>
</dbReference>
<dbReference type="Gene3D" id="3.30.450.90">
    <property type="match status" value="1"/>
</dbReference>
<dbReference type="OrthoDB" id="9804785at2"/>
<feature type="domain" description="Bacterial type II secretion system protein E" evidence="2">
    <location>
        <begin position="195"/>
        <end position="209"/>
    </location>
</feature>
<dbReference type="InterPro" id="IPR050921">
    <property type="entry name" value="T4SS_GSP_E_ATPase"/>
</dbReference>
<evidence type="ECO:0000259" key="2">
    <source>
        <dbReference type="PROSITE" id="PS00662"/>
    </source>
</evidence>
<dbReference type="NCBIfam" id="TIGR01420">
    <property type="entry name" value="pilT_fam"/>
    <property type="match status" value="1"/>
</dbReference>
<proteinExistence type="inferred from homology"/>
<reference evidence="4 5" key="1">
    <citation type="submission" date="2018-06" db="EMBL/GenBank/DDBJ databases">
        <authorList>
            <consortium name="Pathogen Informatics"/>
            <person name="Doyle S."/>
        </authorList>
    </citation>
    <scope>NUCLEOTIDE SEQUENCE [LARGE SCALE GENOMIC DNA]</scope>
    <source>
        <strain evidence="4 5">NCTC10975</strain>
    </source>
</reference>
<dbReference type="InterPro" id="IPR001482">
    <property type="entry name" value="T2SS/T4SS_dom"/>
</dbReference>
<evidence type="ECO:0000313" key="4">
    <source>
        <dbReference type="EMBL" id="SPY99819.1"/>
    </source>
</evidence>
<dbReference type="CDD" id="cd01131">
    <property type="entry name" value="PilT"/>
    <property type="match status" value="1"/>
</dbReference>
<dbReference type="Proteomes" id="UP001171165">
    <property type="component" value="Unassembled WGS sequence"/>
</dbReference>
<sequence>MNMEKLIIYSVKHNASDLHLCCGDVPRLRINGVLYQQNQCKPITSDTLFKWITPYLTTAQLQFFGKEGQVDTAITLAEGQRLRVNLFRQQLGISAVLRVINSQLPTLTSLRVPKSITALLDNVSNGLILVTGATGSGKSSTLAAMIDYLNQHKRQHILTLEAPIEFIYTNKQSIIQQREIGRDVQNIASAIKAALRQDPDVIMLGELRDLESIKMALIAAETGHLVLATLHTQGVVQTLERVTNVFSSNERKWISAQLAGSLKAIISQQLVPATQGGRVALFEVMYMTQGIAHLIREGKYHQVTTLMQTGFEYGMQTFTLSRQQRQYEGLLNEHINEEN</sequence>
<dbReference type="AlphaFoldDB" id="A0A2X2DVT3"/>
<dbReference type="EMBL" id="UAUE01000025">
    <property type="protein sequence ID" value="SPY99819.1"/>
    <property type="molecule type" value="Genomic_DNA"/>
</dbReference>
<dbReference type="Proteomes" id="UP000251485">
    <property type="component" value="Unassembled WGS sequence"/>
</dbReference>
<dbReference type="EMBL" id="ABKSPD020000001">
    <property type="protein sequence ID" value="EKW9774807.1"/>
    <property type="molecule type" value="Genomic_DNA"/>
</dbReference>
<gene>
    <name evidence="4" type="primary">yggR</name>
    <name evidence="4" type="ORF">NCTC10975_03517</name>
    <name evidence="3" type="ORF">PW210_000573</name>
</gene>
<dbReference type="RefSeq" id="WP_004247381.1">
    <property type="nucleotide sequence ID" value="NZ_ABFDCH020000043.1"/>
</dbReference>
<evidence type="ECO:0000313" key="3">
    <source>
        <dbReference type="EMBL" id="EKW9774807.1"/>
    </source>
</evidence>
<dbReference type="Pfam" id="PF00437">
    <property type="entry name" value="T2SSE"/>
    <property type="match status" value="1"/>
</dbReference>
<protein>
    <submittedName>
        <fullName evidence="3">PilT/PilU family type 4a pilus ATPase</fullName>
    </submittedName>
    <submittedName>
        <fullName evidence="4">Type II/IV secretion system protein</fullName>
    </submittedName>
</protein>
<dbReference type="PANTHER" id="PTHR30486:SF6">
    <property type="entry name" value="TYPE IV PILUS RETRACTATION ATPASE PILT"/>
    <property type="match status" value="1"/>
</dbReference>
<reference evidence="3" key="2">
    <citation type="submission" date="2023-06" db="EMBL/GenBank/DDBJ databases">
        <authorList>
            <consortium name="Clinical and Environmental Microbiology Branch: Whole genome sequencing antimicrobial resistance pathogens in the healthcare setting"/>
        </authorList>
    </citation>
    <scope>NUCLEOTIDE SEQUENCE</scope>
    <source>
        <strain evidence="3">Microbial</strain>
    </source>
</reference>
<evidence type="ECO:0000256" key="1">
    <source>
        <dbReference type="ARBA" id="ARBA00006611"/>
    </source>
</evidence>
<dbReference type="PANTHER" id="PTHR30486">
    <property type="entry name" value="TWITCHING MOTILITY PROTEIN PILT"/>
    <property type="match status" value="1"/>
</dbReference>
<accession>A0A2X2DVT3</accession>
<evidence type="ECO:0000313" key="5">
    <source>
        <dbReference type="Proteomes" id="UP000251485"/>
    </source>
</evidence>
<comment type="similarity">
    <text evidence="1">Belongs to the GSP E family.</text>
</comment>
<dbReference type="Gene3D" id="3.40.50.300">
    <property type="entry name" value="P-loop containing nucleotide triphosphate hydrolases"/>
    <property type="match status" value="1"/>
</dbReference>
<dbReference type="InterPro" id="IPR027417">
    <property type="entry name" value="P-loop_NTPase"/>
</dbReference>
<dbReference type="PROSITE" id="PS00662">
    <property type="entry name" value="T2SP_E"/>
    <property type="match status" value="1"/>
</dbReference>
<dbReference type="GO" id="GO:0005524">
    <property type="term" value="F:ATP binding"/>
    <property type="evidence" value="ECO:0007669"/>
    <property type="project" value="InterPro"/>
</dbReference>
<organism evidence="4 5">
    <name type="scientific">Proteus mirabilis</name>
    <dbReference type="NCBI Taxonomy" id="584"/>
    <lineage>
        <taxon>Bacteria</taxon>
        <taxon>Pseudomonadati</taxon>
        <taxon>Pseudomonadota</taxon>
        <taxon>Gammaproteobacteria</taxon>
        <taxon>Enterobacterales</taxon>
        <taxon>Morganellaceae</taxon>
        <taxon>Proteus</taxon>
    </lineage>
</organism>
<name>A0A2X2DVT3_PROMI</name>